<keyword evidence="4" id="KW-0695">RNA-directed DNA polymerase</keyword>
<protein>
    <submittedName>
        <fullName evidence="4">RNA-directed DNA polymerase, eukaryota</fullName>
    </submittedName>
</protein>
<dbReference type="InterPro" id="IPR000504">
    <property type="entry name" value="RRM_dom"/>
</dbReference>
<dbReference type="InterPro" id="IPR000477">
    <property type="entry name" value="RT_dom"/>
</dbReference>
<dbReference type="InterPro" id="IPR036691">
    <property type="entry name" value="Endo/exonu/phosph_ase_sf"/>
</dbReference>
<dbReference type="PROSITE" id="PS50102">
    <property type="entry name" value="RRM"/>
    <property type="match status" value="1"/>
</dbReference>
<dbReference type="Pfam" id="PF13966">
    <property type="entry name" value="zf-RVT"/>
    <property type="match status" value="1"/>
</dbReference>
<dbReference type="SUPFAM" id="SSF56219">
    <property type="entry name" value="DNase I-like"/>
    <property type="match status" value="1"/>
</dbReference>
<evidence type="ECO:0000313" key="5">
    <source>
        <dbReference type="Proteomes" id="UP001151760"/>
    </source>
</evidence>
<dbReference type="GO" id="GO:0003964">
    <property type="term" value="F:RNA-directed DNA polymerase activity"/>
    <property type="evidence" value="ECO:0007669"/>
    <property type="project" value="UniProtKB-KW"/>
</dbReference>
<dbReference type="InterPro" id="IPR035979">
    <property type="entry name" value="RBD_domain_sf"/>
</dbReference>
<evidence type="ECO:0000259" key="3">
    <source>
        <dbReference type="PROSITE" id="PS50102"/>
    </source>
</evidence>
<proteinExistence type="predicted"/>
<evidence type="ECO:0000313" key="4">
    <source>
        <dbReference type="EMBL" id="GJU06692.1"/>
    </source>
</evidence>
<keyword evidence="1" id="KW-0694">RNA-binding</keyword>
<dbReference type="CDD" id="cd00590">
    <property type="entry name" value="RRM_SF"/>
    <property type="match status" value="1"/>
</dbReference>
<organism evidence="4 5">
    <name type="scientific">Tanacetum coccineum</name>
    <dbReference type="NCBI Taxonomy" id="301880"/>
    <lineage>
        <taxon>Eukaryota</taxon>
        <taxon>Viridiplantae</taxon>
        <taxon>Streptophyta</taxon>
        <taxon>Embryophyta</taxon>
        <taxon>Tracheophyta</taxon>
        <taxon>Spermatophyta</taxon>
        <taxon>Magnoliopsida</taxon>
        <taxon>eudicotyledons</taxon>
        <taxon>Gunneridae</taxon>
        <taxon>Pentapetalae</taxon>
        <taxon>asterids</taxon>
        <taxon>campanulids</taxon>
        <taxon>Asterales</taxon>
        <taxon>Asteraceae</taxon>
        <taxon>Asteroideae</taxon>
        <taxon>Anthemideae</taxon>
        <taxon>Anthemidinae</taxon>
        <taxon>Tanacetum</taxon>
    </lineage>
</organism>
<feature type="domain" description="RRM" evidence="3">
    <location>
        <begin position="25"/>
        <end position="102"/>
    </location>
</feature>
<dbReference type="SUPFAM" id="SSF54928">
    <property type="entry name" value="RNA-binding domain, RBD"/>
    <property type="match status" value="1"/>
</dbReference>
<dbReference type="Proteomes" id="UP001151760">
    <property type="component" value="Unassembled WGS sequence"/>
</dbReference>
<comment type="caution">
    <text evidence="4">The sequence shown here is derived from an EMBL/GenBank/DDBJ whole genome shotgun (WGS) entry which is preliminary data.</text>
</comment>
<name>A0ABQ5J5A4_9ASTR</name>
<dbReference type="Gene3D" id="3.30.70.330">
    <property type="match status" value="1"/>
</dbReference>
<dbReference type="InterPro" id="IPR026960">
    <property type="entry name" value="RVT-Znf"/>
</dbReference>
<dbReference type="Pfam" id="PF00076">
    <property type="entry name" value="RRM_1"/>
    <property type="match status" value="1"/>
</dbReference>
<keyword evidence="4" id="KW-0808">Transferase</keyword>
<reference evidence="4" key="1">
    <citation type="journal article" date="2022" name="Int. J. Mol. Sci.">
        <title>Draft Genome of Tanacetum Coccineum: Genomic Comparison of Closely Related Tanacetum-Family Plants.</title>
        <authorList>
            <person name="Yamashiro T."/>
            <person name="Shiraishi A."/>
            <person name="Nakayama K."/>
            <person name="Satake H."/>
        </authorList>
    </citation>
    <scope>NUCLEOTIDE SEQUENCE</scope>
</reference>
<dbReference type="EMBL" id="BQNB010021465">
    <property type="protein sequence ID" value="GJU06692.1"/>
    <property type="molecule type" value="Genomic_DNA"/>
</dbReference>
<evidence type="ECO:0000256" key="1">
    <source>
        <dbReference type="PROSITE-ProRule" id="PRU00176"/>
    </source>
</evidence>
<dbReference type="SMART" id="SM00360">
    <property type="entry name" value="RRM"/>
    <property type="match status" value="1"/>
</dbReference>
<reference evidence="4" key="2">
    <citation type="submission" date="2022-01" db="EMBL/GenBank/DDBJ databases">
        <authorList>
            <person name="Yamashiro T."/>
            <person name="Shiraishi A."/>
            <person name="Satake H."/>
            <person name="Nakayama K."/>
        </authorList>
    </citation>
    <scope>NUCLEOTIDE SEQUENCE</scope>
</reference>
<dbReference type="PANTHER" id="PTHR33116:SF79">
    <property type="entry name" value="REVERSE TRANSCRIPTASE DOMAIN, ZINC FINGER, CCHC-TYPE-RELATED"/>
    <property type="match status" value="1"/>
</dbReference>
<dbReference type="Gene3D" id="3.60.10.10">
    <property type="entry name" value="Endonuclease/exonuclease/phosphatase"/>
    <property type="match status" value="1"/>
</dbReference>
<sequence>MGLRRNKTGLVSFRSKEDDVNRISTLIFITNFPDSTSAKDLFHSCKQYGHVVDSFIPAKRSKEGKRFGFVRFINVFNVERLVSNLNTIWVDRFKLHANVVRFQRDPLKTPKTFVKKKDQSVKGGLHNVRLGTGGPESVKSFAIAVKFNNKSLMMEGDSIPAIVLDDECLNLKDLSKSLLGKVKEFALLSTLKTALSNEGFEDVGVRYMGELWVLLEFASDKSKQLFSENVGVGYWFSELRQGSMDLSPEGSIIWVEVEGVPFKFWSEKTFKRIASKWGELLDIDDKEESCFHSKRLCMYTKHQLNIFENFKLIYQGKVFWIRAKEVPGWVPELLEGSDTEDNSEDELVDGDNQVHDVGSNGDISDSEDGLMGNINKIQDVGNNGGISGIDEVPETVFDESTGFKANQSEDPFNIYSLLLKKGNKDIKEQVYVEDQSLKYPPGYTPKDVENEMSVNGDDIVVCNKDGLQLGKDGDRTNSDSKGDAAESVCSGRFKTSESPRTRDGNSGGILCVWDPNSFRKTNHTISDYFVIIRGVWLKSGTDLIIVAVYAPHDLRDKRMVWDYLVHTINQWKGEVVIMRDFNKVRFKSDRFGSIFNAQGADKFNAFITNAGLDEVQLGGNNFTWCHKSVIKMSKLDRFFISQNLVITCPNITAITLERFLSDHCPILLRESSNDDGPVSFHFFHHWIKLDGFNNHVIESWKTAPVDNTHGIRNVMGKLKFVKLKIREWIKKYRHNLNEVMDRYKEELRGLDMIIDNGLCTDSVVTKRVEVIKDMKHIDNLHAMDMVQKAKIKWCVEGDENSRFFHGMLNSKRNQQNIRGVLVDGIWKEKPQDVKREIFYHFRNRFDKPSDLRATVDMCFPRALKIDQQEDLERAVTRDEVKRAVWDCGIDKSPGPDGFTFGGCNSSFIALIPKINGANLVKDFRPISLIGSIYKIIAKILANRLVGVLGDIVNEVQSAFISERQILDGPFILNEVIQWCKTKKKQYLIFKVDFEKAYDFVRWDFLDDVLRKFGFGNKWCEWIQSCLKSSRGSILINGSPTEEFQFFKGLKQGKWSDRNINTLIHVLVCFYRASGLRMNISKSKIMGVHVEDTKVKHDAAKLGCLTLKSPFSYLGTKVGGSMSRVEAWKEVVEKVKSKLSKWKMKALSIGGRLTLLKSILGSIPTFYMSIFRVPSSVLHTLESIRCYFFNGHEAGSNKATWVRWKNVLSDKDNGGLGVSSLYALNRVIRAIHGEDGKVGKLKLGNGTTTSFWNDKWYGGGVLKDLFPRLYALENSKSVTVYDKLSDPSLDISFRRKTRGGVEQLQFNVASIRKLIDAKRLPIVSSSTRWVKYVPIKFNVLAWKIKLDALPTRLNISRRGIDIHHISCPVCDSGVESLDHLFFICCLSRQIGRKIALWWNVSYVEVESYEEWKSWLVSLRLASKLKRMLEGIFYVLWWKIWSFRNKLLLKTKLL</sequence>
<feature type="region of interest" description="Disordered" evidence="2">
    <location>
        <begin position="471"/>
        <end position="504"/>
    </location>
</feature>
<keyword evidence="4" id="KW-0548">Nucleotidyltransferase</keyword>
<dbReference type="CDD" id="cd01650">
    <property type="entry name" value="RT_nLTR_like"/>
    <property type="match status" value="1"/>
</dbReference>
<dbReference type="PANTHER" id="PTHR33116">
    <property type="entry name" value="REVERSE TRANSCRIPTASE ZINC-BINDING DOMAIN-CONTAINING PROTEIN-RELATED-RELATED"/>
    <property type="match status" value="1"/>
</dbReference>
<feature type="compositionally biased region" description="Basic and acidic residues" evidence="2">
    <location>
        <begin position="494"/>
        <end position="503"/>
    </location>
</feature>
<dbReference type="InterPro" id="IPR012677">
    <property type="entry name" value="Nucleotide-bd_a/b_plait_sf"/>
</dbReference>
<feature type="compositionally biased region" description="Basic and acidic residues" evidence="2">
    <location>
        <begin position="471"/>
        <end position="484"/>
    </location>
</feature>
<keyword evidence="5" id="KW-1185">Reference proteome</keyword>
<evidence type="ECO:0000256" key="2">
    <source>
        <dbReference type="SAM" id="MobiDB-lite"/>
    </source>
</evidence>
<accession>A0ABQ5J5A4</accession>
<gene>
    <name evidence="4" type="ORF">Tco_1123122</name>
</gene>
<dbReference type="Pfam" id="PF00078">
    <property type="entry name" value="RVT_1"/>
    <property type="match status" value="1"/>
</dbReference>